<dbReference type="GO" id="GO:0006508">
    <property type="term" value="P:proteolysis"/>
    <property type="evidence" value="ECO:0007669"/>
    <property type="project" value="UniProtKB-KW"/>
</dbReference>
<name>A0A7Y7PPZ3_9BACT</name>
<dbReference type="PANTHER" id="PTHR47053:SF1">
    <property type="entry name" value="MUREIN DD-ENDOPEPTIDASE MEPH-RELATED"/>
    <property type="match status" value="1"/>
</dbReference>
<evidence type="ECO:0000256" key="2">
    <source>
        <dbReference type="ARBA" id="ARBA00022670"/>
    </source>
</evidence>
<evidence type="ECO:0000313" key="8">
    <source>
        <dbReference type="Proteomes" id="UP000565521"/>
    </source>
</evidence>
<keyword evidence="3" id="KW-0378">Hydrolase</keyword>
<evidence type="ECO:0000256" key="3">
    <source>
        <dbReference type="ARBA" id="ARBA00022801"/>
    </source>
</evidence>
<dbReference type="AlphaFoldDB" id="A0A7Y7PPZ3"/>
<gene>
    <name evidence="7" type="ORF">HW554_11400</name>
</gene>
<dbReference type="EMBL" id="JABKAU010000018">
    <property type="protein sequence ID" value="NVO31818.1"/>
    <property type="molecule type" value="Genomic_DNA"/>
</dbReference>
<organism evidence="7 8">
    <name type="scientific">Hymenobacter lapidiphilus</name>
    <dbReference type="NCBI Taxonomy" id="2608003"/>
    <lineage>
        <taxon>Bacteria</taxon>
        <taxon>Pseudomonadati</taxon>
        <taxon>Bacteroidota</taxon>
        <taxon>Cytophagia</taxon>
        <taxon>Cytophagales</taxon>
        <taxon>Hymenobacteraceae</taxon>
        <taxon>Hymenobacter</taxon>
    </lineage>
</organism>
<evidence type="ECO:0000256" key="1">
    <source>
        <dbReference type="ARBA" id="ARBA00007074"/>
    </source>
</evidence>
<comment type="caution">
    <text evidence="7">The sequence shown here is derived from an EMBL/GenBank/DDBJ whole genome shotgun (WGS) entry which is preliminary data.</text>
</comment>
<dbReference type="InterPro" id="IPR051202">
    <property type="entry name" value="Peptidase_C40"/>
</dbReference>
<proteinExistence type="inferred from homology"/>
<dbReference type="PANTHER" id="PTHR47053">
    <property type="entry name" value="MUREIN DD-ENDOPEPTIDASE MEPH-RELATED"/>
    <property type="match status" value="1"/>
</dbReference>
<comment type="similarity">
    <text evidence="1">Belongs to the peptidase C40 family.</text>
</comment>
<reference evidence="7 8" key="1">
    <citation type="submission" date="2020-05" db="EMBL/GenBank/DDBJ databases">
        <title>Hymenobacter terrestris sp. nov. and Hymenobacter lapidiphilus sp. nov., isolated from regoliths in Antarctica.</title>
        <authorList>
            <person name="Sedlacek I."/>
            <person name="Pantucek R."/>
            <person name="Zeman M."/>
            <person name="Holochova P."/>
            <person name="Kralova S."/>
            <person name="Stankova E."/>
            <person name="Sedo O."/>
            <person name="Micenkova L."/>
            <person name="Svec P."/>
            <person name="Gupta V."/>
            <person name="Sood U."/>
            <person name="Korpole U.S."/>
            <person name="Lal R."/>
        </authorList>
    </citation>
    <scope>NUCLEOTIDE SEQUENCE [LARGE SCALE GENOMIC DNA]</scope>
    <source>
        <strain evidence="7 8">P5342</strain>
    </source>
</reference>
<evidence type="ECO:0000259" key="6">
    <source>
        <dbReference type="PROSITE" id="PS51935"/>
    </source>
</evidence>
<feature type="compositionally biased region" description="Low complexity" evidence="5">
    <location>
        <begin position="31"/>
        <end position="65"/>
    </location>
</feature>
<evidence type="ECO:0000256" key="5">
    <source>
        <dbReference type="SAM" id="MobiDB-lite"/>
    </source>
</evidence>
<keyword evidence="4" id="KW-0788">Thiol protease</keyword>
<dbReference type="InterPro" id="IPR038765">
    <property type="entry name" value="Papain-like_cys_pep_sf"/>
</dbReference>
<dbReference type="PROSITE" id="PS51935">
    <property type="entry name" value="NLPC_P60"/>
    <property type="match status" value="1"/>
</dbReference>
<feature type="region of interest" description="Disordered" evidence="5">
    <location>
        <begin position="31"/>
        <end position="78"/>
    </location>
</feature>
<dbReference type="Proteomes" id="UP000565521">
    <property type="component" value="Unassembled WGS sequence"/>
</dbReference>
<dbReference type="Pfam" id="PF00877">
    <property type="entry name" value="NLPC_P60"/>
    <property type="match status" value="1"/>
</dbReference>
<evidence type="ECO:0000256" key="4">
    <source>
        <dbReference type="ARBA" id="ARBA00022807"/>
    </source>
</evidence>
<dbReference type="SUPFAM" id="SSF54001">
    <property type="entry name" value="Cysteine proteinases"/>
    <property type="match status" value="1"/>
</dbReference>
<dbReference type="InterPro" id="IPR000064">
    <property type="entry name" value="NLP_P60_dom"/>
</dbReference>
<accession>A0A7Y7PPZ3</accession>
<protein>
    <submittedName>
        <fullName evidence="7">C40 family peptidase</fullName>
    </submittedName>
</protein>
<dbReference type="RefSeq" id="WP_176908714.1">
    <property type="nucleotide sequence ID" value="NZ_JABKAU010000018.1"/>
</dbReference>
<dbReference type="GO" id="GO:0008234">
    <property type="term" value="F:cysteine-type peptidase activity"/>
    <property type="evidence" value="ECO:0007669"/>
    <property type="project" value="UniProtKB-KW"/>
</dbReference>
<evidence type="ECO:0000313" key="7">
    <source>
        <dbReference type="EMBL" id="NVO31818.1"/>
    </source>
</evidence>
<feature type="domain" description="NlpC/P60" evidence="6">
    <location>
        <begin position="82"/>
        <end position="214"/>
    </location>
</feature>
<keyword evidence="8" id="KW-1185">Reference proteome</keyword>
<keyword evidence="2" id="KW-0645">Protease</keyword>
<dbReference type="Gene3D" id="3.90.1720.10">
    <property type="entry name" value="endopeptidase domain like (from Nostoc punctiforme)"/>
    <property type="match status" value="1"/>
</dbReference>
<sequence length="214" mass="22408">MRYVWSVFLLLIALLVGRAIWVRLPHPASARDATAASPTPARTTAYTPAATGPAVGKSRSVAALPSPNPASPASGLRAGAPSSKADSIVAFALRQLGTPYLYAGTTPNSGFDCSGFVMYVFARYGVPTPHSTAMLIDVGRPVARTAARPGDIVVFTGTAATSTTPGHAGIIVSQPGEPIRFVHSSSARRESGVKISQVEGSGYERRFMQVRRVL</sequence>